<evidence type="ECO:0000313" key="3">
    <source>
        <dbReference type="Proteomes" id="UP000218231"/>
    </source>
</evidence>
<comment type="caution">
    <text evidence="2">The sequence shown here is derived from an EMBL/GenBank/DDBJ whole genome shotgun (WGS) entry which is preliminary data.</text>
</comment>
<reference evidence="2 3" key="1">
    <citation type="journal article" date="2017" name="Curr. Biol.">
        <title>Genome architecture and evolution of a unichromosomal asexual nematode.</title>
        <authorList>
            <person name="Fradin H."/>
            <person name="Zegar C."/>
            <person name="Gutwein M."/>
            <person name="Lucas J."/>
            <person name="Kovtun M."/>
            <person name="Corcoran D."/>
            <person name="Baugh L.R."/>
            <person name="Kiontke K."/>
            <person name="Gunsalus K."/>
            <person name="Fitch D.H."/>
            <person name="Piano F."/>
        </authorList>
    </citation>
    <scope>NUCLEOTIDE SEQUENCE [LARGE SCALE GENOMIC DNA]</scope>
    <source>
        <strain evidence="2">PF1309</strain>
    </source>
</reference>
<feature type="compositionally biased region" description="Acidic residues" evidence="1">
    <location>
        <begin position="146"/>
        <end position="166"/>
    </location>
</feature>
<feature type="compositionally biased region" description="Low complexity" evidence="1">
    <location>
        <begin position="225"/>
        <end position="247"/>
    </location>
</feature>
<gene>
    <name evidence="2" type="ORF">WR25_27130</name>
</gene>
<accession>A0A2A2KUK7</accession>
<feature type="compositionally biased region" description="Basic and acidic residues" evidence="1">
    <location>
        <begin position="276"/>
        <end position="285"/>
    </location>
</feature>
<evidence type="ECO:0000256" key="1">
    <source>
        <dbReference type="SAM" id="MobiDB-lite"/>
    </source>
</evidence>
<feature type="compositionally biased region" description="Basic and acidic residues" evidence="1">
    <location>
        <begin position="248"/>
        <end position="263"/>
    </location>
</feature>
<evidence type="ECO:0000313" key="2">
    <source>
        <dbReference type="EMBL" id="PAV77598.1"/>
    </source>
</evidence>
<feature type="compositionally biased region" description="Basic and acidic residues" evidence="1">
    <location>
        <begin position="167"/>
        <end position="224"/>
    </location>
</feature>
<sequence length="323" mass="36999">MAKHPDAVELVNCDELKTYPYIDCHNTSPFKMGMKLLLVLSITVICGTAKASEENKALADLTSEGRKAYSSIVQIREEIKKELGKLTDDERLEIESILADEDELELKEQQKKLVNSVIKMSKQMNKISNVMKKNDVEEVDMLDDYSDEEYSDEDEGEGSAEEPEEVGEGKGEPDSSKEEASGKNDMKSLETSKEDDGTDVDDPKSAEEGSKKEELDVKVEKTESTTESTSTTTTTASTTTSEATTTISKKEKETKEIETSRDGKAIRKRFRRKTWEEMTPDERNKERRQRHVRQKEMLRRKRIRWLKKNRVLKRIKQDEKKTN</sequence>
<organism evidence="2 3">
    <name type="scientific">Diploscapter pachys</name>
    <dbReference type="NCBI Taxonomy" id="2018661"/>
    <lineage>
        <taxon>Eukaryota</taxon>
        <taxon>Metazoa</taxon>
        <taxon>Ecdysozoa</taxon>
        <taxon>Nematoda</taxon>
        <taxon>Chromadorea</taxon>
        <taxon>Rhabditida</taxon>
        <taxon>Rhabditina</taxon>
        <taxon>Rhabditomorpha</taxon>
        <taxon>Rhabditoidea</taxon>
        <taxon>Rhabditidae</taxon>
        <taxon>Diploscapter</taxon>
    </lineage>
</organism>
<feature type="region of interest" description="Disordered" evidence="1">
    <location>
        <begin position="276"/>
        <end position="295"/>
    </location>
</feature>
<dbReference type="Proteomes" id="UP000218231">
    <property type="component" value="Unassembled WGS sequence"/>
</dbReference>
<proteinExistence type="predicted"/>
<name>A0A2A2KUK7_9BILA</name>
<feature type="region of interest" description="Disordered" evidence="1">
    <location>
        <begin position="146"/>
        <end position="263"/>
    </location>
</feature>
<keyword evidence="3" id="KW-1185">Reference proteome</keyword>
<dbReference type="AlphaFoldDB" id="A0A2A2KUK7"/>
<dbReference type="EMBL" id="LIAE01007682">
    <property type="protein sequence ID" value="PAV77598.1"/>
    <property type="molecule type" value="Genomic_DNA"/>
</dbReference>
<feature type="compositionally biased region" description="Basic residues" evidence="1">
    <location>
        <begin position="286"/>
        <end position="295"/>
    </location>
</feature>
<protein>
    <submittedName>
        <fullName evidence="2">Uncharacterized protein</fullName>
    </submittedName>
</protein>